<feature type="chain" id="PRO_5042291347" evidence="1">
    <location>
        <begin position="24"/>
        <end position="208"/>
    </location>
</feature>
<reference evidence="2" key="1">
    <citation type="journal article" date="2023" name="G3 (Bethesda)">
        <title>A reference genome for the long-term kleptoplast-retaining sea slug Elysia crispata morphotype clarki.</title>
        <authorList>
            <person name="Eastman K.E."/>
            <person name="Pendleton A.L."/>
            <person name="Shaikh M.A."/>
            <person name="Suttiyut T."/>
            <person name="Ogas R."/>
            <person name="Tomko P."/>
            <person name="Gavelis G."/>
            <person name="Widhalm J.R."/>
            <person name="Wisecaver J.H."/>
        </authorList>
    </citation>
    <scope>NUCLEOTIDE SEQUENCE</scope>
    <source>
        <strain evidence="2">ECLA1</strain>
    </source>
</reference>
<dbReference type="AlphaFoldDB" id="A0AAE0XT46"/>
<dbReference type="EMBL" id="JAWDGP010007673">
    <property type="protein sequence ID" value="KAK3709168.1"/>
    <property type="molecule type" value="Genomic_DNA"/>
</dbReference>
<keyword evidence="1" id="KW-0732">Signal</keyword>
<evidence type="ECO:0000256" key="1">
    <source>
        <dbReference type="SAM" id="SignalP"/>
    </source>
</evidence>
<gene>
    <name evidence="2" type="ORF">RRG08_030847</name>
</gene>
<sequence>MARQYHPLSSLLVLFVLVCLVQSKLSHQLLTFCKDEVDIESCATAHLDTGRSLYDIFDAMTTNVSSLEDMCENQTLTLYPCIGPCVLEFRASIYGHLENVCSFLRWIRWEEECWTEQWALEARHCYRWLYPHHRTEDPAHGLYPVPYRVYDRASIAQECFPSASATGSDKCPYYQTWVFEMLLPHYFELHGYPDGFNHIPDSIGFPGI</sequence>
<comment type="caution">
    <text evidence="2">The sequence shown here is derived from an EMBL/GenBank/DDBJ whole genome shotgun (WGS) entry which is preliminary data.</text>
</comment>
<name>A0AAE0XT46_9GAST</name>
<evidence type="ECO:0000313" key="3">
    <source>
        <dbReference type="Proteomes" id="UP001283361"/>
    </source>
</evidence>
<organism evidence="2 3">
    <name type="scientific">Elysia crispata</name>
    <name type="common">lettuce slug</name>
    <dbReference type="NCBI Taxonomy" id="231223"/>
    <lineage>
        <taxon>Eukaryota</taxon>
        <taxon>Metazoa</taxon>
        <taxon>Spiralia</taxon>
        <taxon>Lophotrochozoa</taxon>
        <taxon>Mollusca</taxon>
        <taxon>Gastropoda</taxon>
        <taxon>Heterobranchia</taxon>
        <taxon>Euthyneura</taxon>
        <taxon>Panpulmonata</taxon>
        <taxon>Sacoglossa</taxon>
        <taxon>Placobranchoidea</taxon>
        <taxon>Plakobranchidae</taxon>
        <taxon>Elysia</taxon>
    </lineage>
</organism>
<proteinExistence type="predicted"/>
<accession>A0AAE0XT46</accession>
<feature type="signal peptide" evidence="1">
    <location>
        <begin position="1"/>
        <end position="23"/>
    </location>
</feature>
<keyword evidence="3" id="KW-1185">Reference proteome</keyword>
<protein>
    <submittedName>
        <fullName evidence="2">Uncharacterized protein</fullName>
    </submittedName>
</protein>
<evidence type="ECO:0000313" key="2">
    <source>
        <dbReference type="EMBL" id="KAK3709168.1"/>
    </source>
</evidence>
<dbReference type="Proteomes" id="UP001283361">
    <property type="component" value="Unassembled WGS sequence"/>
</dbReference>